<comment type="similarity">
    <text evidence="3 11">Belongs to the ketopantoate reductase family.</text>
</comment>
<gene>
    <name evidence="14" type="ORF">HXX08_22150</name>
    <name evidence="15" type="ORF">OZ401_004114</name>
</gene>
<evidence type="ECO:0000313" key="16">
    <source>
        <dbReference type="Proteomes" id="UP000521676"/>
    </source>
</evidence>
<evidence type="ECO:0000256" key="1">
    <source>
        <dbReference type="ARBA" id="ARBA00002919"/>
    </source>
</evidence>
<dbReference type="Gene3D" id="3.40.50.720">
    <property type="entry name" value="NAD(P)-binding Rossmann-like Domain"/>
    <property type="match status" value="1"/>
</dbReference>
<dbReference type="InterPro" id="IPR013752">
    <property type="entry name" value="KPA_reductase"/>
</dbReference>
<keyword evidence="6 11" id="KW-0566">Pantothenate biosynthesis</keyword>
<evidence type="ECO:0000313" key="14">
    <source>
        <dbReference type="EMBL" id="NWJ48570.1"/>
    </source>
</evidence>
<feature type="domain" description="Ketopantoate reductase N-terminal" evidence="12">
    <location>
        <begin position="18"/>
        <end position="176"/>
    </location>
</feature>
<dbReference type="FunFam" id="1.10.1040.10:FF:000017">
    <property type="entry name" value="2-dehydropantoate 2-reductase"/>
    <property type="match status" value="1"/>
</dbReference>
<dbReference type="Proteomes" id="UP001431572">
    <property type="component" value="Chromosome 2"/>
</dbReference>
<dbReference type="GO" id="GO:0008677">
    <property type="term" value="F:2-dehydropantoate 2-reductase activity"/>
    <property type="evidence" value="ECO:0007669"/>
    <property type="project" value="UniProtKB-EC"/>
</dbReference>
<name>A0A8T7M8W6_9CHLR</name>
<evidence type="ECO:0000259" key="13">
    <source>
        <dbReference type="Pfam" id="PF08546"/>
    </source>
</evidence>
<evidence type="ECO:0000256" key="3">
    <source>
        <dbReference type="ARBA" id="ARBA00007870"/>
    </source>
</evidence>
<sequence length="338" mass="35277">MGQTLAPIAPPPGFKMKVAVIGAGSLGSLVAGLLGLVAGREDEIFLVTNRPMPDTALTLEPAELVRQQLPVFSEGAVTVRNVRVVENPAEAAGCQLAIVLVKSYRTREAGEQAAALLAEDGVVLSLQNGLGNLTALASVPKLAGQGLAQGVTTIGALQVAAGHIRFNGAGHTSLPILDSPAGNRTLAWFGEKLEQVGLSVSFSGEVESLVWGKLAINCAVNALSALLDFTYEAFLANSPALQVASQAGQEVAELAQLKGIALPYPDVESEFRRVVSLNRATISSMCQSIRKGRPTEIEALNGAVVAEAERLGYPVPVNRLLTQLIRALEAKQQFGGSN</sequence>
<evidence type="ECO:0000256" key="5">
    <source>
        <dbReference type="ARBA" id="ARBA00019465"/>
    </source>
</evidence>
<evidence type="ECO:0000256" key="9">
    <source>
        <dbReference type="ARBA" id="ARBA00032024"/>
    </source>
</evidence>
<dbReference type="GO" id="GO:0050661">
    <property type="term" value="F:NADP binding"/>
    <property type="evidence" value="ECO:0007669"/>
    <property type="project" value="TreeGrafter"/>
</dbReference>
<dbReference type="NCBIfam" id="TIGR00745">
    <property type="entry name" value="apbA_panE"/>
    <property type="match status" value="1"/>
</dbReference>
<reference evidence="15" key="2">
    <citation type="journal article" date="2024" name="Nature">
        <title>Anoxygenic phototroph of the Chloroflexota uses a type I reaction centre.</title>
        <authorList>
            <person name="Tsuji J.M."/>
            <person name="Shaw N.A."/>
            <person name="Nagashima S."/>
            <person name="Venkiteswaran J.J."/>
            <person name="Schiff S.L."/>
            <person name="Watanabe T."/>
            <person name="Fukui M."/>
            <person name="Hanada S."/>
            <person name="Tank M."/>
            <person name="Neufeld J.D."/>
        </authorList>
    </citation>
    <scope>NUCLEOTIDE SEQUENCE</scope>
    <source>
        <strain evidence="15">L227-S17</strain>
    </source>
</reference>
<keyword evidence="7 11" id="KW-0521">NADP</keyword>
<evidence type="ECO:0000256" key="8">
    <source>
        <dbReference type="ARBA" id="ARBA00023002"/>
    </source>
</evidence>
<dbReference type="PANTHER" id="PTHR43765">
    <property type="entry name" value="2-DEHYDROPANTOATE 2-REDUCTASE-RELATED"/>
    <property type="match status" value="1"/>
</dbReference>
<dbReference type="GO" id="GO:0005737">
    <property type="term" value="C:cytoplasm"/>
    <property type="evidence" value="ECO:0007669"/>
    <property type="project" value="TreeGrafter"/>
</dbReference>
<dbReference type="Pfam" id="PF08546">
    <property type="entry name" value="ApbA_C"/>
    <property type="match status" value="1"/>
</dbReference>
<accession>A0A8T7M8W6</accession>
<evidence type="ECO:0000256" key="2">
    <source>
        <dbReference type="ARBA" id="ARBA00004994"/>
    </source>
</evidence>
<dbReference type="InterPro" id="IPR003710">
    <property type="entry name" value="ApbA"/>
</dbReference>
<comment type="pathway">
    <text evidence="2 11">Cofactor biosynthesis; (R)-pantothenate biosynthesis; (R)-pantoate from 3-methyl-2-oxobutanoate: step 2/2.</text>
</comment>
<dbReference type="SUPFAM" id="SSF51735">
    <property type="entry name" value="NAD(P)-binding Rossmann-fold domains"/>
    <property type="match status" value="1"/>
</dbReference>
<evidence type="ECO:0000313" key="17">
    <source>
        <dbReference type="Proteomes" id="UP001431572"/>
    </source>
</evidence>
<dbReference type="InterPro" id="IPR013328">
    <property type="entry name" value="6PGD_dom2"/>
</dbReference>
<evidence type="ECO:0000313" key="15">
    <source>
        <dbReference type="EMBL" id="WJW68500.1"/>
    </source>
</evidence>
<keyword evidence="17" id="KW-1185">Reference proteome</keyword>
<keyword evidence="8 11" id="KW-0560">Oxidoreductase</keyword>
<dbReference type="Pfam" id="PF02558">
    <property type="entry name" value="ApbA"/>
    <property type="match status" value="1"/>
</dbReference>
<dbReference type="InterPro" id="IPR013332">
    <property type="entry name" value="KPR_N"/>
</dbReference>
<dbReference type="Proteomes" id="UP000521676">
    <property type="component" value="Unassembled WGS sequence"/>
</dbReference>
<dbReference type="SUPFAM" id="SSF48179">
    <property type="entry name" value="6-phosphogluconate dehydrogenase C-terminal domain-like"/>
    <property type="match status" value="1"/>
</dbReference>
<reference evidence="14 16" key="1">
    <citation type="submission" date="2020-06" db="EMBL/GenBank/DDBJ databases">
        <title>Anoxygenic phototrophic Chloroflexota member uses a Type I reaction center.</title>
        <authorList>
            <person name="Tsuji J.M."/>
            <person name="Shaw N.A."/>
            <person name="Nagashima S."/>
            <person name="Venkiteswaran J."/>
            <person name="Schiff S.L."/>
            <person name="Hanada S."/>
            <person name="Tank M."/>
            <person name="Neufeld J.D."/>
        </authorList>
    </citation>
    <scope>NUCLEOTIDE SEQUENCE [LARGE SCALE GENOMIC DNA]</scope>
    <source>
        <strain evidence="14">L227-S17</strain>
    </source>
</reference>
<dbReference type="RefSeq" id="WP_341470406.1">
    <property type="nucleotide sequence ID" value="NZ_CP128400.1"/>
</dbReference>
<dbReference type="InterPro" id="IPR008927">
    <property type="entry name" value="6-PGluconate_DH-like_C_sf"/>
</dbReference>
<comment type="function">
    <text evidence="1 11">Catalyzes the NADPH-dependent reduction of ketopantoate into pantoic acid.</text>
</comment>
<dbReference type="EMBL" id="CP128400">
    <property type="protein sequence ID" value="WJW68500.1"/>
    <property type="molecule type" value="Genomic_DNA"/>
</dbReference>
<evidence type="ECO:0000256" key="4">
    <source>
        <dbReference type="ARBA" id="ARBA00013014"/>
    </source>
</evidence>
<evidence type="ECO:0000256" key="11">
    <source>
        <dbReference type="RuleBase" id="RU362068"/>
    </source>
</evidence>
<evidence type="ECO:0000256" key="7">
    <source>
        <dbReference type="ARBA" id="ARBA00022857"/>
    </source>
</evidence>
<protein>
    <recommendedName>
        <fullName evidence="5 11">2-dehydropantoate 2-reductase</fullName>
        <ecNumber evidence="4 11">1.1.1.169</ecNumber>
    </recommendedName>
    <alternativeName>
        <fullName evidence="9 11">Ketopantoate reductase</fullName>
    </alternativeName>
</protein>
<dbReference type="EC" id="1.1.1.169" evidence="4 11"/>
<dbReference type="GO" id="GO:0015940">
    <property type="term" value="P:pantothenate biosynthetic process"/>
    <property type="evidence" value="ECO:0007669"/>
    <property type="project" value="UniProtKB-KW"/>
</dbReference>
<evidence type="ECO:0000256" key="10">
    <source>
        <dbReference type="ARBA" id="ARBA00048793"/>
    </source>
</evidence>
<feature type="domain" description="Ketopantoate reductase C-terminal" evidence="13">
    <location>
        <begin position="207"/>
        <end position="329"/>
    </location>
</feature>
<dbReference type="Gene3D" id="1.10.1040.10">
    <property type="entry name" value="N-(1-d-carboxylethyl)-l-norvaline Dehydrogenase, domain 2"/>
    <property type="match status" value="1"/>
</dbReference>
<dbReference type="AlphaFoldDB" id="A0A8T7M8W6"/>
<dbReference type="PANTHER" id="PTHR43765:SF2">
    <property type="entry name" value="2-DEHYDROPANTOATE 2-REDUCTASE"/>
    <property type="match status" value="1"/>
</dbReference>
<evidence type="ECO:0000259" key="12">
    <source>
        <dbReference type="Pfam" id="PF02558"/>
    </source>
</evidence>
<proteinExistence type="inferred from homology"/>
<evidence type="ECO:0000256" key="6">
    <source>
        <dbReference type="ARBA" id="ARBA00022655"/>
    </source>
</evidence>
<dbReference type="EMBL" id="JACATZ010000003">
    <property type="protein sequence ID" value="NWJ48570.1"/>
    <property type="molecule type" value="Genomic_DNA"/>
</dbReference>
<organism evidence="14 16">
    <name type="scientific">Candidatus Chlorohelix allophototropha</name>
    <dbReference type="NCBI Taxonomy" id="3003348"/>
    <lineage>
        <taxon>Bacteria</taxon>
        <taxon>Bacillati</taxon>
        <taxon>Chloroflexota</taxon>
        <taxon>Chloroflexia</taxon>
        <taxon>Candidatus Chloroheliales</taxon>
        <taxon>Candidatus Chloroheliaceae</taxon>
        <taxon>Candidatus Chlorohelix</taxon>
    </lineage>
</organism>
<dbReference type="InterPro" id="IPR036291">
    <property type="entry name" value="NAD(P)-bd_dom_sf"/>
</dbReference>
<dbReference type="InterPro" id="IPR050838">
    <property type="entry name" value="Ketopantoate_reductase"/>
</dbReference>
<comment type="catalytic activity">
    <reaction evidence="10 11">
        <text>(R)-pantoate + NADP(+) = 2-dehydropantoate + NADPH + H(+)</text>
        <dbReference type="Rhea" id="RHEA:16233"/>
        <dbReference type="ChEBI" id="CHEBI:11561"/>
        <dbReference type="ChEBI" id="CHEBI:15378"/>
        <dbReference type="ChEBI" id="CHEBI:15980"/>
        <dbReference type="ChEBI" id="CHEBI:57783"/>
        <dbReference type="ChEBI" id="CHEBI:58349"/>
        <dbReference type="EC" id="1.1.1.169"/>
    </reaction>
</comment>